<dbReference type="PROSITE" id="PS50850">
    <property type="entry name" value="MFS"/>
    <property type="match status" value="1"/>
</dbReference>
<name>A0A9P0DPI6_PHACE</name>
<feature type="transmembrane region" description="Helical" evidence="8">
    <location>
        <begin position="456"/>
        <end position="479"/>
    </location>
</feature>
<dbReference type="Proteomes" id="UP001153737">
    <property type="component" value="Chromosome 7"/>
</dbReference>
<feature type="transmembrane region" description="Helical" evidence="8">
    <location>
        <begin position="145"/>
        <end position="168"/>
    </location>
</feature>
<dbReference type="InterPro" id="IPR050549">
    <property type="entry name" value="MFS_Trehalose_Transporter"/>
</dbReference>
<evidence type="ECO:0000256" key="5">
    <source>
        <dbReference type="ARBA" id="ARBA00022692"/>
    </source>
</evidence>
<feature type="transmembrane region" description="Helical" evidence="8">
    <location>
        <begin position="43"/>
        <end position="70"/>
    </location>
</feature>
<evidence type="ECO:0000256" key="2">
    <source>
        <dbReference type="ARBA" id="ARBA00022448"/>
    </source>
</evidence>
<evidence type="ECO:0000256" key="8">
    <source>
        <dbReference type="SAM" id="Phobius"/>
    </source>
</evidence>
<organism evidence="10 11">
    <name type="scientific">Phaedon cochleariae</name>
    <name type="common">Mustard beetle</name>
    <dbReference type="NCBI Taxonomy" id="80249"/>
    <lineage>
        <taxon>Eukaryota</taxon>
        <taxon>Metazoa</taxon>
        <taxon>Ecdysozoa</taxon>
        <taxon>Arthropoda</taxon>
        <taxon>Hexapoda</taxon>
        <taxon>Insecta</taxon>
        <taxon>Pterygota</taxon>
        <taxon>Neoptera</taxon>
        <taxon>Endopterygota</taxon>
        <taxon>Coleoptera</taxon>
        <taxon>Polyphaga</taxon>
        <taxon>Cucujiformia</taxon>
        <taxon>Chrysomeloidea</taxon>
        <taxon>Chrysomelidae</taxon>
        <taxon>Chrysomelinae</taxon>
        <taxon>Chrysomelini</taxon>
        <taxon>Phaedon</taxon>
    </lineage>
</organism>
<keyword evidence="7 8" id="KW-0472">Membrane</keyword>
<dbReference type="GO" id="GO:0005886">
    <property type="term" value="C:plasma membrane"/>
    <property type="evidence" value="ECO:0007669"/>
    <property type="project" value="UniProtKB-SubCell"/>
</dbReference>
<evidence type="ECO:0000256" key="4">
    <source>
        <dbReference type="ARBA" id="ARBA00022597"/>
    </source>
</evidence>
<dbReference type="SUPFAM" id="SSF103473">
    <property type="entry name" value="MFS general substrate transporter"/>
    <property type="match status" value="1"/>
</dbReference>
<keyword evidence="11" id="KW-1185">Reference proteome</keyword>
<proteinExistence type="predicted"/>
<feature type="domain" description="Major facilitator superfamily (MFS) profile" evidence="9">
    <location>
        <begin position="46"/>
        <end position="483"/>
    </location>
</feature>
<feature type="transmembrane region" description="Helical" evidence="8">
    <location>
        <begin position="180"/>
        <end position="199"/>
    </location>
</feature>
<reference evidence="10" key="2">
    <citation type="submission" date="2022-10" db="EMBL/GenBank/DDBJ databases">
        <authorList>
            <consortium name="ENA_rothamsted_submissions"/>
            <consortium name="culmorum"/>
            <person name="King R."/>
        </authorList>
    </citation>
    <scope>NUCLEOTIDE SEQUENCE</scope>
</reference>
<feature type="transmembrane region" description="Helical" evidence="8">
    <location>
        <begin position="205"/>
        <end position="226"/>
    </location>
</feature>
<feature type="transmembrane region" description="Helical" evidence="8">
    <location>
        <begin position="294"/>
        <end position="319"/>
    </location>
</feature>
<evidence type="ECO:0000259" key="9">
    <source>
        <dbReference type="PROSITE" id="PS50850"/>
    </source>
</evidence>
<evidence type="ECO:0000256" key="1">
    <source>
        <dbReference type="ARBA" id="ARBA00004651"/>
    </source>
</evidence>
<dbReference type="EMBL" id="OU896713">
    <property type="protein sequence ID" value="CAH1175590.1"/>
    <property type="molecule type" value="Genomic_DNA"/>
</dbReference>
<dbReference type="OrthoDB" id="6696619at2759"/>
<evidence type="ECO:0000256" key="3">
    <source>
        <dbReference type="ARBA" id="ARBA00022475"/>
    </source>
</evidence>
<dbReference type="Gene3D" id="1.20.1250.20">
    <property type="entry name" value="MFS general substrate transporter like domains"/>
    <property type="match status" value="1"/>
</dbReference>
<keyword evidence="6 8" id="KW-1133">Transmembrane helix</keyword>
<evidence type="ECO:0000256" key="6">
    <source>
        <dbReference type="ARBA" id="ARBA00022989"/>
    </source>
</evidence>
<evidence type="ECO:0000256" key="7">
    <source>
        <dbReference type="ARBA" id="ARBA00023136"/>
    </source>
</evidence>
<accession>A0A9P0DPI6</accession>
<evidence type="ECO:0000313" key="11">
    <source>
        <dbReference type="Proteomes" id="UP001153737"/>
    </source>
</evidence>
<feature type="transmembrane region" description="Helical" evidence="8">
    <location>
        <begin position="122"/>
        <end position="139"/>
    </location>
</feature>
<gene>
    <name evidence="10" type="ORF">PHAECO_LOCUS11377</name>
</gene>
<dbReference type="AlphaFoldDB" id="A0A9P0DPI6"/>
<dbReference type="InterPro" id="IPR020846">
    <property type="entry name" value="MFS_dom"/>
</dbReference>
<dbReference type="InterPro" id="IPR036259">
    <property type="entry name" value="MFS_trans_sf"/>
</dbReference>
<sequence length="508" mass="56565">MSDSDIYYSANDLMELDEETDNECKSQPLEPNNDNNTKAKGTVFLYFCAVTVNLMMLVFGTGVVWTSPMIPKLKSNDTEINPLGQPVTTVQISMIAGIPLIAQTMSTLIFPKLPDILGRKRTLLCLAVLMVLANVLLAFARHLYIFYLARSIFNCCYGIGIVTAPIFLNEISEKHNNGRIGCLMMVFLPLGNLYAYLIGPVTSVKVFNLLCALPLIPHIICLWLFVPESPVFLASKERRTEALAVLRRLRSNRSSSEILEEYQLIEEALRERKQFKKRGVKDLFKKRLLRKACVITLGTCVAPHLSGVLVIMGFLGPVFTQAGTQLSGDSVAVLVASVKIVTFFIASATVETVGRRPLLLFSAGFTGIPLSLLGFYFYWKETDSSMVQYVTWLPIPCVIVYVFTYSLGLGPIPNAVMGELLPNDVKATALSLITTVVGSVIFVSTFAFPLVSESLGVHFCIWIFSGFCFLDAVFFYYMVPETKGKNYQEIVQILNRSRNKRSEECELC</sequence>
<comment type="subcellular location">
    <subcellularLocation>
        <location evidence="1">Cell membrane</location>
        <topology evidence="1">Multi-pass membrane protein</topology>
    </subcellularLocation>
</comment>
<feature type="transmembrane region" description="Helical" evidence="8">
    <location>
        <begin position="429"/>
        <end position="450"/>
    </location>
</feature>
<evidence type="ECO:0000313" key="10">
    <source>
        <dbReference type="EMBL" id="CAH1175590.1"/>
    </source>
</evidence>
<dbReference type="GO" id="GO:0022857">
    <property type="term" value="F:transmembrane transporter activity"/>
    <property type="evidence" value="ECO:0007669"/>
    <property type="project" value="InterPro"/>
</dbReference>
<dbReference type="FunFam" id="1.20.1250.20:FF:000218">
    <property type="entry name" value="facilitated trehalose transporter Tret1"/>
    <property type="match status" value="1"/>
</dbReference>
<dbReference type="InterPro" id="IPR005828">
    <property type="entry name" value="MFS_sugar_transport-like"/>
</dbReference>
<feature type="transmembrane region" description="Helical" evidence="8">
    <location>
        <begin position="331"/>
        <end position="350"/>
    </location>
</feature>
<keyword evidence="2" id="KW-0813">Transport</keyword>
<keyword evidence="4" id="KW-0762">Sugar transport</keyword>
<dbReference type="PANTHER" id="PTHR48021:SF47">
    <property type="entry name" value="GH17672P"/>
    <property type="match status" value="1"/>
</dbReference>
<reference evidence="10" key="1">
    <citation type="submission" date="2022-01" db="EMBL/GenBank/DDBJ databases">
        <authorList>
            <person name="King R."/>
        </authorList>
    </citation>
    <scope>NUCLEOTIDE SEQUENCE</scope>
</reference>
<feature type="transmembrane region" description="Helical" evidence="8">
    <location>
        <begin position="90"/>
        <end position="110"/>
    </location>
</feature>
<dbReference type="Pfam" id="PF00083">
    <property type="entry name" value="Sugar_tr"/>
    <property type="match status" value="1"/>
</dbReference>
<keyword evidence="5 8" id="KW-0812">Transmembrane</keyword>
<dbReference type="PANTHER" id="PTHR48021">
    <property type="match status" value="1"/>
</dbReference>
<keyword evidence="3" id="KW-1003">Cell membrane</keyword>
<feature type="transmembrane region" description="Helical" evidence="8">
    <location>
        <begin position="357"/>
        <end position="379"/>
    </location>
</feature>
<feature type="transmembrane region" description="Helical" evidence="8">
    <location>
        <begin position="391"/>
        <end position="408"/>
    </location>
</feature>
<protein>
    <recommendedName>
        <fullName evidence="9">Major facilitator superfamily (MFS) profile domain-containing protein</fullName>
    </recommendedName>
</protein>